<dbReference type="AlphaFoldDB" id="A0A0G0X853"/>
<dbReference type="PROSITE" id="PS50142">
    <property type="entry name" value="RNASE_3_2"/>
    <property type="match status" value="1"/>
</dbReference>
<keyword evidence="6 15" id="KW-0698">rRNA processing</keyword>
<evidence type="ECO:0000256" key="6">
    <source>
        <dbReference type="ARBA" id="ARBA00022552"/>
    </source>
</evidence>
<evidence type="ECO:0000259" key="17">
    <source>
        <dbReference type="PROSITE" id="PS50137"/>
    </source>
</evidence>
<evidence type="ECO:0000313" key="20">
    <source>
        <dbReference type="Proteomes" id="UP000034601"/>
    </source>
</evidence>
<evidence type="ECO:0000256" key="12">
    <source>
        <dbReference type="ARBA" id="ARBA00022801"/>
    </source>
</evidence>
<dbReference type="InterPro" id="IPR014720">
    <property type="entry name" value="dsRBD_dom"/>
</dbReference>
<dbReference type="Pfam" id="PF14622">
    <property type="entry name" value="Ribonucleas_3_3"/>
    <property type="match status" value="1"/>
</dbReference>
<dbReference type="PROSITE" id="PS50137">
    <property type="entry name" value="DS_RBD"/>
    <property type="match status" value="1"/>
</dbReference>
<dbReference type="FunFam" id="3.30.160.20:FF:000003">
    <property type="entry name" value="Ribonuclease 3"/>
    <property type="match status" value="1"/>
</dbReference>
<evidence type="ECO:0000256" key="5">
    <source>
        <dbReference type="ARBA" id="ARBA00022490"/>
    </source>
</evidence>
<organism evidence="19 20">
    <name type="scientific">Candidatus Daviesbacteria bacterium GW2011_GWA2_40_9</name>
    <dbReference type="NCBI Taxonomy" id="1618424"/>
    <lineage>
        <taxon>Bacteria</taxon>
        <taxon>Candidatus Daviesiibacteriota</taxon>
    </lineage>
</organism>
<evidence type="ECO:0000256" key="3">
    <source>
        <dbReference type="ARBA" id="ARBA00010183"/>
    </source>
</evidence>
<evidence type="ECO:0000256" key="1">
    <source>
        <dbReference type="ARBA" id="ARBA00000109"/>
    </source>
</evidence>
<comment type="similarity">
    <text evidence="3">Belongs to the ribonuclease III family.</text>
</comment>
<keyword evidence="12 15" id="KW-0378">Hydrolase</keyword>
<comment type="subunit">
    <text evidence="4 15">Homodimer.</text>
</comment>
<keyword evidence="13 15" id="KW-0460">Magnesium</keyword>
<dbReference type="Gene3D" id="3.30.160.20">
    <property type="match status" value="1"/>
</dbReference>
<evidence type="ECO:0000313" key="19">
    <source>
        <dbReference type="EMBL" id="KKR83837.1"/>
    </source>
</evidence>
<dbReference type="EMBL" id="LCAB01000001">
    <property type="protein sequence ID" value="KKR83837.1"/>
    <property type="molecule type" value="Genomic_DNA"/>
</dbReference>
<comment type="subcellular location">
    <subcellularLocation>
        <location evidence="2 15">Cytoplasm</location>
    </subcellularLocation>
</comment>
<accession>A0A0G0X853</accession>
<dbReference type="InterPro" id="IPR000999">
    <property type="entry name" value="RNase_III_dom"/>
</dbReference>
<evidence type="ECO:0000259" key="18">
    <source>
        <dbReference type="PROSITE" id="PS50142"/>
    </source>
</evidence>
<dbReference type="HAMAP" id="MF_00104">
    <property type="entry name" value="RNase_III"/>
    <property type="match status" value="1"/>
</dbReference>
<evidence type="ECO:0000256" key="11">
    <source>
        <dbReference type="ARBA" id="ARBA00022759"/>
    </source>
</evidence>
<dbReference type="Pfam" id="PF00035">
    <property type="entry name" value="dsrm"/>
    <property type="match status" value="1"/>
</dbReference>
<dbReference type="GO" id="GO:0046872">
    <property type="term" value="F:metal ion binding"/>
    <property type="evidence" value="ECO:0007669"/>
    <property type="project" value="UniProtKB-KW"/>
</dbReference>
<feature type="active site" evidence="15">
    <location>
        <position position="122"/>
    </location>
</feature>
<evidence type="ECO:0000256" key="15">
    <source>
        <dbReference type="HAMAP-Rule" id="MF_00104"/>
    </source>
</evidence>
<evidence type="ECO:0000256" key="4">
    <source>
        <dbReference type="ARBA" id="ARBA00011738"/>
    </source>
</evidence>
<name>A0A0G0X853_9BACT</name>
<keyword evidence="15" id="KW-0699">rRNA-binding</keyword>
<feature type="binding site" evidence="15">
    <location>
        <position position="122"/>
    </location>
    <ligand>
        <name>Mg(2+)</name>
        <dbReference type="ChEBI" id="CHEBI:18420"/>
    </ligand>
</feature>
<dbReference type="GO" id="GO:0010468">
    <property type="term" value="P:regulation of gene expression"/>
    <property type="evidence" value="ECO:0007669"/>
    <property type="project" value="TreeGrafter"/>
</dbReference>
<dbReference type="GO" id="GO:0008033">
    <property type="term" value="P:tRNA processing"/>
    <property type="evidence" value="ECO:0007669"/>
    <property type="project" value="UniProtKB-KW"/>
</dbReference>
<comment type="cofactor">
    <cofactor evidence="15">
        <name>Mg(2+)</name>
        <dbReference type="ChEBI" id="CHEBI:18420"/>
    </cofactor>
</comment>
<keyword evidence="8 15" id="KW-0819">tRNA processing</keyword>
<reference evidence="19 20" key="1">
    <citation type="journal article" date="2015" name="Nature">
        <title>rRNA introns, odd ribosomes, and small enigmatic genomes across a large radiation of phyla.</title>
        <authorList>
            <person name="Brown C.T."/>
            <person name="Hug L.A."/>
            <person name="Thomas B.C."/>
            <person name="Sharon I."/>
            <person name="Castelle C.J."/>
            <person name="Singh A."/>
            <person name="Wilkins M.J."/>
            <person name="Williams K.H."/>
            <person name="Banfield J.F."/>
        </authorList>
    </citation>
    <scope>NUCLEOTIDE SEQUENCE [LARGE SCALE GENOMIC DNA]</scope>
</reference>
<feature type="domain" description="RNase III" evidence="18">
    <location>
        <begin position="5"/>
        <end position="133"/>
    </location>
</feature>
<dbReference type="InterPro" id="IPR011907">
    <property type="entry name" value="RNase_III"/>
</dbReference>
<dbReference type="GO" id="GO:0006364">
    <property type="term" value="P:rRNA processing"/>
    <property type="evidence" value="ECO:0007669"/>
    <property type="project" value="UniProtKB-UniRule"/>
</dbReference>
<feature type="binding site" evidence="15">
    <location>
        <position position="46"/>
    </location>
    <ligand>
        <name>Mg(2+)</name>
        <dbReference type="ChEBI" id="CHEBI:18420"/>
    </ligand>
</feature>
<comment type="function">
    <text evidence="15">Digests double-stranded RNA. Involved in the processing of primary rRNA transcript to yield the immediate precursors to the large and small rRNAs (23S and 16S). Processes some mRNAs, and tRNAs when they are encoded in the rRNA operon. Processes pre-crRNA and tracrRNA of type II CRISPR loci if present in the organism.</text>
</comment>
<keyword evidence="10 15" id="KW-0479">Metal-binding</keyword>
<dbReference type="GO" id="GO:0003725">
    <property type="term" value="F:double-stranded RNA binding"/>
    <property type="evidence" value="ECO:0007669"/>
    <property type="project" value="TreeGrafter"/>
</dbReference>
<dbReference type="CDD" id="cd10845">
    <property type="entry name" value="DSRM_RNAse_III_family"/>
    <property type="match status" value="1"/>
</dbReference>
<dbReference type="GO" id="GO:0005737">
    <property type="term" value="C:cytoplasm"/>
    <property type="evidence" value="ECO:0007669"/>
    <property type="project" value="UniProtKB-SubCell"/>
</dbReference>
<dbReference type="Gene3D" id="1.10.1520.10">
    <property type="entry name" value="Ribonuclease III domain"/>
    <property type="match status" value="1"/>
</dbReference>
<evidence type="ECO:0000256" key="8">
    <source>
        <dbReference type="ARBA" id="ARBA00022694"/>
    </source>
</evidence>
<dbReference type="PANTHER" id="PTHR11207:SF0">
    <property type="entry name" value="RIBONUCLEASE 3"/>
    <property type="match status" value="1"/>
</dbReference>
<dbReference type="GO" id="GO:0019843">
    <property type="term" value="F:rRNA binding"/>
    <property type="evidence" value="ECO:0007669"/>
    <property type="project" value="UniProtKB-KW"/>
</dbReference>
<feature type="binding site" evidence="15">
    <location>
        <position position="119"/>
    </location>
    <ligand>
        <name>Mg(2+)</name>
        <dbReference type="ChEBI" id="CHEBI:18420"/>
    </ligand>
</feature>
<dbReference type="CDD" id="cd00593">
    <property type="entry name" value="RIBOc"/>
    <property type="match status" value="1"/>
</dbReference>
<dbReference type="SUPFAM" id="SSF54768">
    <property type="entry name" value="dsRNA-binding domain-like"/>
    <property type="match status" value="1"/>
</dbReference>
<comment type="caution">
    <text evidence="19">The sequence shown here is derived from an EMBL/GenBank/DDBJ whole genome shotgun (WGS) entry which is preliminary data.</text>
</comment>
<evidence type="ECO:0000256" key="7">
    <source>
        <dbReference type="ARBA" id="ARBA00022664"/>
    </source>
</evidence>
<sequence>MNIEFRKILEGYGLRPQKEAFYRTAFTHRSFLNEVKVAIESNERLEFLGDVVLSFIISSYLFEIRPQDKEGDLTNLRAYIVKTDSLARVAKQLNLGHYLKLSRGEELSGGRDNSQLLANTYEALLGAIFLDLGLEPTRKFVEATLLPLFVQEVEKGAPRDPKSQLQEVAQNKLQTSPKYKILQTSGPDHAKQFTVGVFVQGEQIGQGAGSSKQQAEEEAAKEALIKLTK</sequence>
<dbReference type="SMART" id="SM00358">
    <property type="entry name" value="DSRM"/>
    <property type="match status" value="1"/>
</dbReference>
<feature type="domain" description="DRBM" evidence="17">
    <location>
        <begin position="160"/>
        <end position="229"/>
    </location>
</feature>
<dbReference type="GO" id="GO:0042802">
    <property type="term" value="F:identical protein binding"/>
    <property type="evidence" value="ECO:0007669"/>
    <property type="project" value="UniProtKB-ARBA"/>
</dbReference>
<gene>
    <name evidence="15" type="primary">rnc</name>
    <name evidence="19" type="ORF">UU29_C0001G0057</name>
</gene>
<dbReference type="GO" id="GO:0006397">
    <property type="term" value="P:mRNA processing"/>
    <property type="evidence" value="ECO:0007669"/>
    <property type="project" value="UniProtKB-UniRule"/>
</dbReference>
<comment type="catalytic activity">
    <reaction evidence="1 15">
        <text>Endonucleolytic cleavage to 5'-phosphomonoester.</text>
        <dbReference type="EC" id="3.1.26.3"/>
    </reaction>
</comment>
<dbReference type="InterPro" id="IPR036389">
    <property type="entry name" value="RNase_III_sf"/>
</dbReference>
<protein>
    <recommendedName>
        <fullName evidence="15">Ribonuclease 3</fullName>
        <ecNumber evidence="15">3.1.26.3</ecNumber>
    </recommendedName>
    <alternativeName>
        <fullName evidence="15">Ribonuclease III</fullName>
        <shortName evidence="15">RNase III</shortName>
    </alternativeName>
</protein>
<feature type="region of interest" description="Disordered" evidence="16">
    <location>
        <begin position="206"/>
        <end position="229"/>
    </location>
</feature>
<evidence type="ECO:0000256" key="9">
    <source>
        <dbReference type="ARBA" id="ARBA00022722"/>
    </source>
</evidence>
<evidence type="ECO:0000256" key="14">
    <source>
        <dbReference type="ARBA" id="ARBA00022884"/>
    </source>
</evidence>
<dbReference type="PATRIC" id="fig|1618424.3.peg.63"/>
<evidence type="ECO:0000256" key="13">
    <source>
        <dbReference type="ARBA" id="ARBA00022842"/>
    </source>
</evidence>
<dbReference type="EC" id="3.1.26.3" evidence="15"/>
<keyword evidence="14 15" id="KW-0694">RNA-binding</keyword>
<feature type="compositionally biased region" description="Basic and acidic residues" evidence="16">
    <location>
        <begin position="214"/>
        <end position="229"/>
    </location>
</feature>
<proteinExistence type="inferred from homology"/>
<dbReference type="SMART" id="SM00535">
    <property type="entry name" value="RIBOc"/>
    <property type="match status" value="1"/>
</dbReference>
<keyword evidence="5 15" id="KW-0963">Cytoplasm</keyword>
<dbReference type="Proteomes" id="UP000034601">
    <property type="component" value="Unassembled WGS sequence"/>
</dbReference>
<keyword evidence="11 15" id="KW-0255">Endonuclease</keyword>
<feature type="active site" evidence="15">
    <location>
        <position position="50"/>
    </location>
</feature>
<evidence type="ECO:0000256" key="2">
    <source>
        <dbReference type="ARBA" id="ARBA00004496"/>
    </source>
</evidence>
<dbReference type="SUPFAM" id="SSF69065">
    <property type="entry name" value="RNase III domain-like"/>
    <property type="match status" value="1"/>
</dbReference>
<dbReference type="FunFam" id="1.10.1520.10:FF:000001">
    <property type="entry name" value="Ribonuclease 3"/>
    <property type="match status" value="1"/>
</dbReference>
<evidence type="ECO:0000256" key="16">
    <source>
        <dbReference type="SAM" id="MobiDB-lite"/>
    </source>
</evidence>
<dbReference type="GO" id="GO:0004525">
    <property type="term" value="F:ribonuclease III activity"/>
    <property type="evidence" value="ECO:0007669"/>
    <property type="project" value="UniProtKB-UniRule"/>
</dbReference>
<keyword evidence="7 15" id="KW-0507">mRNA processing</keyword>
<dbReference type="NCBIfam" id="TIGR02191">
    <property type="entry name" value="RNaseIII"/>
    <property type="match status" value="1"/>
</dbReference>
<evidence type="ECO:0000256" key="10">
    <source>
        <dbReference type="ARBA" id="ARBA00022723"/>
    </source>
</evidence>
<keyword evidence="9 15" id="KW-0540">Nuclease</keyword>
<dbReference type="PANTHER" id="PTHR11207">
    <property type="entry name" value="RIBONUCLEASE III"/>
    <property type="match status" value="1"/>
</dbReference>